<proteinExistence type="predicted"/>
<dbReference type="AlphaFoldDB" id="A0A340X8A9"/>
<dbReference type="RefSeq" id="XP_007457631.1">
    <property type="nucleotide sequence ID" value="XM_007457569.1"/>
</dbReference>
<feature type="region of interest" description="Disordered" evidence="1">
    <location>
        <begin position="1"/>
        <end position="115"/>
    </location>
</feature>
<gene>
    <name evidence="3" type="primary">LOC103070105</name>
</gene>
<organism evidence="2 3">
    <name type="scientific">Lipotes vexillifer</name>
    <name type="common">Yangtze river dolphin</name>
    <dbReference type="NCBI Taxonomy" id="118797"/>
    <lineage>
        <taxon>Eukaryota</taxon>
        <taxon>Metazoa</taxon>
        <taxon>Chordata</taxon>
        <taxon>Craniata</taxon>
        <taxon>Vertebrata</taxon>
        <taxon>Euteleostomi</taxon>
        <taxon>Mammalia</taxon>
        <taxon>Eutheria</taxon>
        <taxon>Laurasiatheria</taxon>
        <taxon>Artiodactyla</taxon>
        <taxon>Whippomorpha</taxon>
        <taxon>Cetacea</taxon>
        <taxon>Odontoceti</taxon>
        <taxon>Lipotidae</taxon>
        <taxon>Lipotes</taxon>
    </lineage>
</organism>
<dbReference type="GeneID" id="103070105"/>
<evidence type="ECO:0000313" key="3">
    <source>
        <dbReference type="RefSeq" id="XP_007457631.1"/>
    </source>
</evidence>
<evidence type="ECO:0000256" key="1">
    <source>
        <dbReference type="SAM" id="MobiDB-lite"/>
    </source>
</evidence>
<sequence>MGARPRGRRPPGGATRRAGPGGETPGTTPRPPEGRGGDWLCVPTKRVRGPPAARPRAPPAAQRPCPGALRPAGLLSPTPLPHPGHPGTARGLSPPAPAPGGGYPSPPCGVTASPQRRRLGTIVLWLQGAQPQAGAGTQLGSQGRAQPALPPPAPAPPAASPR</sequence>
<evidence type="ECO:0000313" key="2">
    <source>
        <dbReference type="Proteomes" id="UP000265300"/>
    </source>
</evidence>
<dbReference type="Proteomes" id="UP000265300">
    <property type="component" value="Unplaced"/>
</dbReference>
<protein>
    <submittedName>
        <fullName evidence="3">Basic proline-rich protein-like</fullName>
    </submittedName>
</protein>
<dbReference type="InterPro" id="IPR003882">
    <property type="entry name" value="Pistil_extensin"/>
</dbReference>
<dbReference type="InParanoid" id="A0A340X8A9"/>
<dbReference type="PRINTS" id="PR01218">
    <property type="entry name" value="PSTLEXTENSIN"/>
</dbReference>
<feature type="compositionally biased region" description="Low complexity" evidence="1">
    <location>
        <begin position="131"/>
        <end position="140"/>
    </location>
</feature>
<feature type="compositionally biased region" description="Low complexity" evidence="1">
    <location>
        <begin position="59"/>
        <end position="77"/>
    </location>
</feature>
<accession>A0A340X8A9</accession>
<feature type="non-terminal residue" evidence="3">
    <location>
        <position position="162"/>
    </location>
</feature>
<feature type="region of interest" description="Disordered" evidence="1">
    <location>
        <begin position="131"/>
        <end position="162"/>
    </location>
</feature>
<dbReference type="KEGG" id="lve:103070105"/>
<name>A0A340X8A9_LIPVE</name>
<feature type="compositionally biased region" description="Pro residues" evidence="1">
    <location>
        <begin position="148"/>
        <end position="162"/>
    </location>
</feature>
<reference evidence="3" key="1">
    <citation type="submission" date="2025-08" db="UniProtKB">
        <authorList>
            <consortium name="RefSeq"/>
        </authorList>
    </citation>
    <scope>IDENTIFICATION</scope>
</reference>
<keyword evidence="2" id="KW-1185">Reference proteome</keyword>